<protein>
    <submittedName>
        <fullName evidence="3">14446_t:CDS:1</fullName>
    </submittedName>
</protein>
<dbReference type="InterPro" id="IPR051948">
    <property type="entry name" value="Hsp70_co-chaperone_J-domain"/>
</dbReference>
<dbReference type="GO" id="GO:0051787">
    <property type="term" value="F:misfolded protein binding"/>
    <property type="evidence" value="ECO:0007669"/>
    <property type="project" value="TreeGrafter"/>
</dbReference>
<dbReference type="OrthoDB" id="10250354at2759"/>
<dbReference type="PROSITE" id="PS00636">
    <property type="entry name" value="DNAJ_1"/>
    <property type="match status" value="1"/>
</dbReference>
<organism evidence="3 4">
    <name type="scientific">Ambispora leptoticha</name>
    <dbReference type="NCBI Taxonomy" id="144679"/>
    <lineage>
        <taxon>Eukaryota</taxon>
        <taxon>Fungi</taxon>
        <taxon>Fungi incertae sedis</taxon>
        <taxon>Mucoromycota</taxon>
        <taxon>Glomeromycotina</taxon>
        <taxon>Glomeromycetes</taxon>
        <taxon>Archaeosporales</taxon>
        <taxon>Ambisporaceae</taxon>
        <taxon>Ambispora</taxon>
    </lineage>
</organism>
<dbReference type="GO" id="GO:0051087">
    <property type="term" value="F:protein-folding chaperone binding"/>
    <property type="evidence" value="ECO:0007669"/>
    <property type="project" value="TreeGrafter"/>
</dbReference>
<dbReference type="PANTHER" id="PTHR44360:SF1">
    <property type="entry name" value="DNAJ HOMOLOG SUBFAMILY B MEMBER 9"/>
    <property type="match status" value="1"/>
</dbReference>
<dbReference type="SMART" id="SM00271">
    <property type="entry name" value="DnaJ"/>
    <property type="match status" value="1"/>
</dbReference>
<gene>
    <name evidence="3" type="ORF">ALEPTO_LOCUS2506</name>
</gene>
<dbReference type="CDD" id="cd06257">
    <property type="entry name" value="DnaJ"/>
    <property type="match status" value="1"/>
</dbReference>
<evidence type="ECO:0000259" key="2">
    <source>
        <dbReference type="PROSITE" id="PS50076"/>
    </source>
</evidence>
<dbReference type="Proteomes" id="UP000789508">
    <property type="component" value="Unassembled WGS sequence"/>
</dbReference>
<keyword evidence="1" id="KW-0143">Chaperone</keyword>
<reference evidence="3" key="1">
    <citation type="submission" date="2021-06" db="EMBL/GenBank/DDBJ databases">
        <authorList>
            <person name="Kallberg Y."/>
            <person name="Tangrot J."/>
            <person name="Rosling A."/>
        </authorList>
    </citation>
    <scope>NUCLEOTIDE SEQUENCE</scope>
    <source>
        <strain evidence="3">FL130A</strain>
    </source>
</reference>
<dbReference type="GO" id="GO:0005783">
    <property type="term" value="C:endoplasmic reticulum"/>
    <property type="evidence" value="ECO:0007669"/>
    <property type="project" value="TreeGrafter"/>
</dbReference>
<feature type="domain" description="J" evidence="2">
    <location>
        <begin position="5"/>
        <end position="76"/>
    </location>
</feature>
<dbReference type="InterPro" id="IPR036869">
    <property type="entry name" value="J_dom_sf"/>
</dbReference>
<dbReference type="PRINTS" id="PR00625">
    <property type="entry name" value="JDOMAIN"/>
</dbReference>
<comment type="caution">
    <text evidence="3">The sequence shown here is derived from an EMBL/GenBank/DDBJ whole genome shotgun (WGS) entry which is preliminary data.</text>
</comment>
<dbReference type="Gene3D" id="1.10.287.110">
    <property type="entry name" value="DnaJ domain"/>
    <property type="match status" value="1"/>
</dbReference>
<evidence type="ECO:0000313" key="4">
    <source>
        <dbReference type="Proteomes" id="UP000789508"/>
    </source>
</evidence>
<dbReference type="AlphaFoldDB" id="A0A9N8WC04"/>
<dbReference type="PROSITE" id="PS50076">
    <property type="entry name" value="DNAJ_2"/>
    <property type="match status" value="1"/>
</dbReference>
<keyword evidence="4" id="KW-1185">Reference proteome</keyword>
<dbReference type="InterPro" id="IPR001623">
    <property type="entry name" value="DnaJ_domain"/>
</dbReference>
<dbReference type="PANTHER" id="PTHR44360">
    <property type="entry name" value="DNAJ HOMOLOG SUBFAMILY B MEMBER 9"/>
    <property type="match status" value="1"/>
</dbReference>
<dbReference type="InterPro" id="IPR018253">
    <property type="entry name" value="DnaJ_domain_CS"/>
</dbReference>
<dbReference type="SUPFAM" id="SSF46565">
    <property type="entry name" value="Chaperone J-domain"/>
    <property type="match status" value="1"/>
</dbReference>
<sequence length="389" mass="45141">MENPTYYQVLEVSPSASYDEIKKAYRRLALRYHPDKNKQISNELGSKAINSRFVLIHEAYSTLSNPESRNRYDIQRRRGGSDYGRQRHEFTSQQEFEEYRKMQLIYKLYRELMANKERLTELWATYTKFAAQYGWLPNNDDEEVNKPFIYAYEKEITEIMSSILLESDDLFVAGGIDNSQDDVEDDVTLKYIQEDDIMQILDTPHWILIDKETLITNYQMCEFTFSHQLLLFAVTKIVSPLMMAVEESVVVLMLVKKLQLKVIEYLQQINQLLEEHGETALPPIVGKIKDGQHIIRQAEILSKHPIIAKMDKGRFGQNTHPLIGAAALFGPPIAGYSFYWSIVAISLVSAISVRSNKGDLESFRQFLELFDTITSLLMRNLEDKKTNEH</sequence>
<name>A0A9N8WC04_9GLOM</name>
<dbReference type="Pfam" id="PF00226">
    <property type="entry name" value="DnaJ"/>
    <property type="match status" value="1"/>
</dbReference>
<evidence type="ECO:0000256" key="1">
    <source>
        <dbReference type="ARBA" id="ARBA00023186"/>
    </source>
</evidence>
<proteinExistence type="predicted"/>
<dbReference type="GO" id="GO:0036503">
    <property type="term" value="P:ERAD pathway"/>
    <property type="evidence" value="ECO:0007669"/>
    <property type="project" value="TreeGrafter"/>
</dbReference>
<accession>A0A9N8WC04</accession>
<dbReference type="EMBL" id="CAJVPS010000374">
    <property type="protein sequence ID" value="CAG8481412.1"/>
    <property type="molecule type" value="Genomic_DNA"/>
</dbReference>
<evidence type="ECO:0000313" key="3">
    <source>
        <dbReference type="EMBL" id="CAG8481412.1"/>
    </source>
</evidence>